<proteinExistence type="predicted"/>
<evidence type="ECO:0008006" key="4">
    <source>
        <dbReference type="Google" id="ProtNLM"/>
    </source>
</evidence>
<organism evidence="2 3">
    <name type="scientific">Takifugu rubripes</name>
    <name type="common">Japanese pufferfish</name>
    <name type="synonym">Fugu rubripes</name>
    <dbReference type="NCBI Taxonomy" id="31033"/>
    <lineage>
        <taxon>Eukaryota</taxon>
        <taxon>Metazoa</taxon>
        <taxon>Chordata</taxon>
        <taxon>Craniata</taxon>
        <taxon>Vertebrata</taxon>
        <taxon>Euteleostomi</taxon>
        <taxon>Actinopterygii</taxon>
        <taxon>Neopterygii</taxon>
        <taxon>Teleostei</taxon>
        <taxon>Neoteleostei</taxon>
        <taxon>Acanthomorphata</taxon>
        <taxon>Eupercaria</taxon>
        <taxon>Tetraodontiformes</taxon>
        <taxon>Tetradontoidea</taxon>
        <taxon>Tetraodontidae</taxon>
        <taxon>Takifugu</taxon>
    </lineage>
</organism>
<accession>A0A674NJ62</accession>
<dbReference type="GeneTree" id="ENSGT00960000193219"/>
<dbReference type="GO" id="GO:0072659">
    <property type="term" value="P:protein localization to plasma membrane"/>
    <property type="evidence" value="ECO:0007669"/>
    <property type="project" value="TreeGrafter"/>
</dbReference>
<reference evidence="2" key="3">
    <citation type="submission" date="2025-09" db="UniProtKB">
        <authorList>
            <consortium name="Ensembl"/>
        </authorList>
    </citation>
    <scope>IDENTIFICATION</scope>
</reference>
<evidence type="ECO:0000313" key="2">
    <source>
        <dbReference type="Ensembl" id="ENSTRUP00000073805.1"/>
    </source>
</evidence>
<dbReference type="PANTHER" id="PTHR14191:SF20">
    <property type="entry name" value="NA(+)_H(+) EXCHANGE REGULATORY COFACTOR NHE-RF4"/>
    <property type="match status" value="1"/>
</dbReference>
<evidence type="ECO:0000256" key="1">
    <source>
        <dbReference type="ARBA" id="ARBA00022737"/>
    </source>
</evidence>
<keyword evidence="1" id="KW-0677">Repeat</keyword>
<protein>
    <recommendedName>
        <fullName evidence="4">PDZ domain-containing protein</fullName>
    </recommendedName>
</protein>
<dbReference type="Proteomes" id="UP000005226">
    <property type="component" value="Chromosome 11"/>
</dbReference>
<sequence length="179" mass="19939">MQEGRRAGKAAIKTTTSQKNFVKNLENLEKLENSLKLTEIFVSCVVSFTFNPKEGIDNPALVISDDPGEPGPVPRLCHLKCLEGQNFGFYLQVDQSSSALEVRVVEPWSPAELSGLREADRVLEVNEEFVDKMDIRRVGVQDCPSLKPLRTFALSFWTSVTKVLVFVPARWSGRSGPVD</sequence>
<dbReference type="GO" id="GO:0005102">
    <property type="term" value="F:signaling receptor binding"/>
    <property type="evidence" value="ECO:0007669"/>
    <property type="project" value="TreeGrafter"/>
</dbReference>
<dbReference type="SUPFAM" id="SSF50156">
    <property type="entry name" value="PDZ domain-like"/>
    <property type="match status" value="1"/>
</dbReference>
<name>A0A674NJ62_TAKRU</name>
<evidence type="ECO:0000313" key="3">
    <source>
        <dbReference type="Proteomes" id="UP000005226"/>
    </source>
</evidence>
<dbReference type="Ensembl" id="ENSTRUT00000069943.1">
    <property type="protein sequence ID" value="ENSTRUP00000073805.1"/>
    <property type="gene ID" value="ENSTRUG00000026933.1"/>
</dbReference>
<dbReference type="Gene3D" id="2.30.42.10">
    <property type="match status" value="1"/>
</dbReference>
<dbReference type="InterPro" id="IPR036034">
    <property type="entry name" value="PDZ_sf"/>
</dbReference>
<dbReference type="GO" id="GO:0016324">
    <property type="term" value="C:apical plasma membrane"/>
    <property type="evidence" value="ECO:0007669"/>
    <property type="project" value="TreeGrafter"/>
</dbReference>
<dbReference type="InParanoid" id="A0A674NJ62"/>
<reference evidence="2" key="2">
    <citation type="submission" date="2025-08" db="UniProtKB">
        <authorList>
            <consortium name="Ensembl"/>
        </authorList>
    </citation>
    <scope>IDENTIFICATION</scope>
</reference>
<dbReference type="GO" id="GO:0043495">
    <property type="term" value="F:protein-membrane adaptor activity"/>
    <property type="evidence" value="ECO:0007669"/>
    <property type="project" value="TreeGrafter"/>
</dbReference>
<dbReference type="InterPro" id="IPR051067">
    <property type="entry name" value="NHER"/>
</dbReference>
<keyword evidence="3" id="KW-1185">Reference proteome</keyword>
<dbReference type="PANTHER" id="PTHR14191">
    <property type="entry name" value="PDZ DOMAIN CONTAINING PROTEIN"/>
    <property type="match status" value="1"/>
</dbReference>
<reference evidence="2 3" key="1">
    <citation type="journal article" date="2011" name="Genome Biol. Evol.">
        <title>Integration of the genetic map and genome assembly of fugu facilitates insights into distinct features of genome evolution in teleosts and mammals.</title>
        <authorList>
            <person name="Kai W."/>
            <person name="Kikuchi K."/>
            <person name="Tohari S."/>
            <person name="Chew A.K."/>
            <person name="Tay A."/>
            <person name="Fujiwara A."/>
            <person name="Hosoya S."/>
            <person name="Suetake H."/>
            <person name="Naruse K."/>
            <person name="Brenner S."/>
            <person name="Suzuki Y."/>
            <person name="Venkatesh B."/>
        </authorList>
    </citation>
    <scope>NUCLEOTIDE SEQUENCE [LARGE SCALE GENOMIC DNA]</scope>
</reference>
<dbReference type="AlphaFoldDB" id="A0A674NJ62"/>